<feature type="transmembrane region" description="Helical" evidence="1">
    <location>
        <begin position="54"/>
        <end position="72"/>
    </location>
</feature>
<organism evidence="2 3">
    <name type="scientific">Laodelphax striatellus</name>
    <name type="common">Small brown planthopper</name>
    <name type="synonym">Delphax striatella</name>
    <dbReference type="NCBI Taxonomy" id="195883"/>
    <lineage>
        <taxon>Eukaryota</taxon>
        <taxon>Metazoa</taxon>
        <taxon>Ecdysozoa</taxon>
        <taxon>Arthropoda</taxon>
        <taxon>Hexapoda</taxon>
        <taxon>Insecta</taxon>
        <taxon>Pterygota</taxon>
        <taxon>Neoptera</taxon>
        <taxon>Paraneoptera</taxon>
        <taxon>Hemiptera</taxon>
        <taxon>Auchenorrhyncha</taxon>
        <taxon>Fulgoroidea</taxon>
        <taxon>Delphacidae</taxon>
        <taxon>Criomorphinae</taxon>
        <taxon>Laodelphax</taxon>
    </lineage>
</organism>
<evidence type="ECO:0000256" key="1">
    <source>
        <dbReference type="SAM" id="Phobius"/>
    </source>
</evidence>
<name>A0A482X755_LAOST</name>
<gene>
    <name evidence="2" type="ORF">LSTR_LSTR000257</name>
</gene>
<dbReference type="Proteomes" id="UP000291343">
    <property type="component" value="Unassembled WGS sequence"/>
</dbReference>
<dbReference type="OrthoDB" id="10337592at2759"/>
<evidence type="ECO:0000313" key="2">
    <source>
        <dbReference type="EMBL" id="RZF41543.1"/>
    </source>
</evidence>
<accession>A0A482X755</accession>
<evidence type="ECO:0000313" key="3">
    <source>
        <dbReference type="Proteomes" id="UP000291343"/>
    </source>
</evidence>
<protein>
    <submittedName>
        <fullName evidence="2">Uncharacterized protein</fullName>
    </submittedName>
</protein>
<dbReference type="AlphaFoldDB" id="A0A482X755"/>
<keyword evidence="1" id="KW-0472">Membrane</keyword>
<dbReference type="InParanoid" id="A0A482X755"/>
<dbReference type="EMBL" id="QKKF02016774">
    <property type="protein sequence ID" value="RZF41543.1"/>
    <property type="molecule type" value="Genomic_DNA"/>
</dbReference>
<keyword evidence="1" id="KW-1133">Transmembrane helix</keyword>
<sequence length="128" mass="13987">MKKTKGLRRDHVKEACRRLGVVLKSSRKLGVKEADLGSLPAVAKLCAEPTRRGAWTLTILGLLVFTVFFIAFCTDLPSSFSCPGNSSSAATGMIHTVRKIQVDVADKSDSADDSGAWMTSQFQLRRDR</sequence>
<keyword evidence="1" id="KW-0812">Transmembrane</keyword>
<keyword evidence="3" id="KW-1185">Reference proteome</keyword>
<reference evidence="2 3" key="1">
    <citation type="journal article" date="2017" name="Gigascience">
        <title>Genome sequence of the small brown planthopper, Laodelphax striatellus.</title>
        <authorList>
            <person name="Zhu J."/>
            <person name="Jiang F."/>
            <person name="Wang X."/>
            <person name="Yang P."/>
            <person name="Bao Y."/>
            <person name="Zhao W."/>
            <person name="Wang W."/>
            <person name="Lu H."/>
            <person name="Wang Q."/>
            <person name="Cui N."/>
            <person name="Li J."/>
            <person name="Chen X."/>
            <person name="Luo L."/>
            <person name="Yu J."/>
            <person name="Kang L."/>
            <person name="Cui F."/>
        </authorList>
    </citation>
    <scope>NUCLEOTIDE SEQUENCE [LARGE SCALE GENOMIC DNA]</scope>
    <source>
        <strain evidence="2">Lst14</strain>
    </source>
</reference>
<proteinExistence type="predicted"/>
<comment type="caution">
    <text evidence="2">The sequence shown here is derived from an EMBL/GenBank/DDBJ whole genome shotgun (WGS) entry which is preliminary data.</text>
</comment>